<accession>A0A8D8ZYW0</accession>
<dbReference type="EMBL" id="HBUF01346282">
    <property type="protein sequence ID" value="CAG6709631.1"/>
    <property type="molecule type" value="Transcribed_RNA"/>
</dbReference>
<dbReference type="EMBL" id="HBUF01137180">
    <property type="protein sequence ID" value="CAG6645495.1"/>
    <property type="molecule type" value="Transcribed_RNA"/>
</dbReference>
<sequence>MIASNIVPSNTVLVNVVEHRHTGFVGLVDVILSVVWLRNFLVSRLRPGVVSPALWNLVGWGHLCSGGRPEPSKDALGLQISSVLATFEVTETSTGPDVWNVVLLDQFEDQVIFLLRFNGNQVHTVFSACISGVQPVVFVGAENGQMTTEEVVVSVEEELFGSLATFLWYRKRQETARPLLWLFAWLSGVLDFSVAYHRE</sequence>
<organism evidence="1">
    <name type="scientific">Cacopsylla melanoneura</name>
    <dbReference type="NCBI Taxonomy" id="428564"/>
    <lineage>
        <taxon>Eukaryota</taxon>
        <taxon>Metazoa</taxon>
        <taxon>Ecdysozoa</taxon>
        <taxon>Arthropoda</taxon>
        <taxon>Hexapoda</taxon>
        <taxon>Insecta</taxon>
        <taxon>Pterygota</taxon>
        <taxon>Neoptera</taxon>
        <taxon>Paraneoptera</taxon>
        <taxon>Hemiptera</taxon>
        <taxon>Sternorrhyncha</taxon>
        <taxon>Psylloidea</taxon>
        <taxon>Psyllidae</taxon>
        <taxon>Psyllinae</taxon>
        <taxon>Cacopsylla</taxon>
    </lineage>
</organism>
<name>A0A8D8ZYW0_9HEMI</name>
<reference evidence="1" key="1">
    <citation type="submission" date="2021-05" db="EMBL/GenBank/DDBJ databases">
        <authorList>
            <person name="Alioto T."/>
            <person name="Alioto T."/>
            <person name="Gomez Garrido J."/>
        </authorList>
    </citation>
    <scope>NUCLEOTIDE SEQUENCE</scope>
</reference>
<protein>
    <submittedName>
        <fullName evidence="1">Uncharacterized protein</fullName>
    </submittedName>
</protein>
<dbReference type="EMBL" id="HBUF01240449">
    <property type="protein sequence ID" value="CAG6676698.1"/>
    <property type="molecule type" value="Transcribed_RNA"/>
</dbReference>
<dbReference type="EMBL" id="HBUF01137181">
    <property type="protein sequence ID" value="CAG6645497.1"/>
    <property type="molecule type" value="Transcribed_RNA"/>
</dbReference>
<proteinExistence type="predicted"/>
<dbReference type="EMBL" id="HBUF01240451">
    <property type="protein sequence ID" value="CAG6676700.1"/>
    <property type="molecule type" value="Transcribed_RNA"/>
</dbReference>
<dbReference type="AlphaFoldDB" id="A0A8D8ZYW0"/>
<dbReference type="EMBL" id="HBUF01137182">
    <property type="protein sequence ID" value="CAG6645498.1"/>
    <property type="molecule type" value="Transcribed_RNA"/>
</dbReference>
<dbReference type="EMBL" id="HBUF01542823">
    <property type="protein sequence ID" value="CAG6755716.1"/>
    <property type="molecule type" value="Transcribed_RNA"/>
</dbReference>
<dbReference type="EMBL" id="HBUF01542821">
    <property type="protein sequence ID" value="CAG6755714.1"/>
    <property type="molecule type" value="Transcribed_RNA"/>
</dbReference>
<evidence type="ECO:0000313" key="1">
    <source>
        <dbReference type="EMBL" id="CAG6755716.1"/>
    </source>
</evidence>